<sequence length="219" mass="24480">MTGASATPVNNPILALPPPMATPLTYAPAPLAPAPVPVPAYGAGEGYGQRGGSGYWRQQLDRYATFMDKAEAKEATDCENEEKEKMLKEREDMKSRIGDRLESRIANIYGTVLTTGCKSVGTTAGLTGEQTNVEKELSKLKKENEEYRRRLDKESSNNENLVDRLLRENEKLRRKSTILQDPLESSMSLLVKEMQEQMQELRVGRDFDKELLNGLKAEV</sequence>
<dbReference type="Proteomes" id="UP000265515">
    <property type="component" value="Unassembled WGS sequence"/>
</dbReference>
<name>A0A388KQ84_CHABU</name>
<keyword evidence="3" id="KW-1185">Reference proteome</keyword>
<evidence type="ECO:0000313" key="3">
    <source>
        <dbReference type="Proteomes" id="UP000265515"/>
    </source>
</evidence>
<accession>A0A388KQ84</accession>
<reference evidence="2 3" key="1">
    <citation type="journal article" date="2018" name="Cell">
        <title>The Chara Genome: Secondary Complexity and Implications for Plant Terrestrialization.</title>
        <authorList>
            <person name="Nishiyama T."/>
            <person name="Sakayama H."/>
            <person name="Vries J.D."/>
            <person name="Buschmann H."/>
            <person name="Saint-Marcoux D."/>
            <person name="Ullrich K.K."/>
            <person name="Haas F.B."/>
            <person name="Vanderstraeten L."/>
            <person name="Becker D."/>
            <person name="Lang D."/>
            <person name="Vosolsobe S."/>
            <person name="Rombauts S."/>
            <person name="Wilhelmsson P.K.I."/>
            <person name="Janitza P."/>
            <person name="Kern R."/>
            <person name="Heyl A."/>
            <person name="Rumpler F."/>
            <person name="Villalobos L.I.A.C."/>
            <person name="Clay J.M."/>
            <person name="Skokan R."/>
            <person name="Toyoda A."/>
            <person name="Suzuki Y."/>
            <person name="Kagoshima H."/>
            <person name="Schijlen E."/>
            <person name="Tajeshwar N."/>
            <person name="Catarino B."/>
            <person name="Hetherington A.J."/>
            <person name="Saltykova A."/>
            <person name="Bonnot C."/>
            <person name="Breuninger H."/>
            <person name="Symeonidi A."/>
            <person name="Radhakrishnan G.V."/>
            <person name="Van Nieuwerburgh F."/>
            <person name="Deforce D."/>
            <person name="Chang C."/>
            <person name="Karol K.G."/>
            <person name="Hedrich R."/>
            <person name="Ulvskov P."/>
            <person name="Glockner G."/>
            <person name="Delwiche C.F."/>
            <person name="Petrasek J."/>
            <person name="Van de Peer Y."/>
            <person name="Friml J."/>
            <person name="Beilby M."/>
            <person name="Dolan L."/>
            <person name="Kohara Y."/>
            <person name="Sugano S."/>
            <person name="Fujiyama A."/>
            <person name="Delaux P.-M."/>
            <person name="Quint M."/>
            <person name="TheiBen G."/>
            <person name="Hagemann M."/>
            <person name="Harholt J."/>
            <person name="Dunand C."/>
            <person name="Zachgo S."/>
            <person name="Langdale J."/>
            <person name="Maumus F."/>
            <person name="Straeten D.V.D."/>
            <person name="Gould S.B."/>
            <person name="Rensing S.A."/>
        </authorList>
    </citation>
    <scope>NUCLEOTIDE SEQUENCE [LARGE SCALE GENOMIC DNA]</scope>
    <source>
        <strain evidence="2 3">S276</strain>
    </source>
</reference>
<organism evidence="2 3">
    <name type="scientific">Chara braunii</name>
    <name type="common">Braun's stonewort</name>
    <dbReference type="NCBI Taxonomy" id="69332"/>
    <lineage>
        <taxon>Eukaryota</taxon>
        <taxon>Viridiplantae</taxon>
        <taxon>Streptophyta</taxon>
        <taxon>Charophyceae</taxon>
        <taxon>Charales</taxon>
        <taxon>Characeae</taxon>
        <taxon>Chara</taxon>
    </lineage>
</organism>
<proteinExistence type="predicted"/>
<comment type="caution">
    <text evidence="2">The sequence shown here is derived from an EMBL/GenBank/DDBJ whole genome shotgun (WGS) entry which is preliminary data.</text>
</comment>
<dbReference type="EMBL" id="BFEA01000160">
    <property type="protein sequence ID" value="GBG72192.1"/>
    <property type="molecule type" value="Genomic_DNA"/>
</dbReference>
<gene>
    <name evidence="2" type="ORF">CBR_g11125</name>
</gene>
<feature type="region of interest" description="Disordered" evidence="1">
    <location>
        <begin position="132"/>
        <end position="155"/>
    </location>
</feature>
<evidence type="ECO:0000313" key="2">
    <source>
        <dbReference type="EMBL" id="GBG72192.1"/>
    </source>
</evidence>
<dbReference type="AlphaFoldDB" id="A0A388KQ84"/>
<protein>
    <submittedName>
        <fullName evidence="2">Uncharacterized protein</fullName>
    </submittedName>
</protein>
<dbReference type="Gramene" id="GBG72192">
    <property type="protein sequence ID" value="GBG72192"/>
    <property type="gene ID" value="CBR_g11125"/>
</dbReference>
<evidence type="ECO:0000256" key="1">
    <source>
        <dbReference type="SAM" id="MobiDB-lite"/>
    </source>
</evidence>